<sequence length="74" mass="8423">MNMQTIQLNISNDIFDKVMSFLEILPKNKIVIVRDNESKKFQAKKESLGDFFQASPLVGLDLGRSSEVYTKLSI</sequence>
<evidence type="ECO:0000313" key="1">
    <source>
        <dbReference type="EMBL" id="CAA6819022.1"/>
    </source>
</evidence>
<name>A0A6S6TDS8_9BACT</name>
<protein>
    <submittedName>
        <fullName evidence="1">Uncharacterized protein</fullName>
    </submittedName>
</protein>
<organism evidence="1">
    <name type="scientific">uncultured Sulfurovum sp</name>
    <dbReference type="NCBI Taxonomy" id="269237"/>
    <lineage>
        <taxon>Bacteria</taxon>
        <taxon>Pseudomonadati</taxon>
        <taxon>Campylobacterota</taxon>
        <taxon>Epsilonproteobacteria</taxon>
        <taxon>Campylobacterales</taxon>
        <taxon>Sulfurovaceae</taxon>
        <taxon>Sulfurovum</taxon>
        <taxon>environmental samples</taxon>
    </lineage>
</organism>
<dbReference type="AlphaFoldDB" id="A0A6S6TDS8"/>
<gene>
    <name evidence="1" type="ORF">HELGO_WM58361</name>
</gene>
<reference evidence="1" key="1">
    <citation type="submission" date="2020-01" db="EMBL/GenBank/DDBJ databases">
        <authorList>
            <person name="Meier V. D."/>
            <person name="Meier V D."/>
        </authorList>
    </citation>
    <scope>NUCLEOTIDE SEQUENCE</scope>
    <source>
        <strain evidence="1">HLG_WM_MAG_06</strain>
    </source>
</reference>
<proteinExistence type="predicted"/>
<dbReference type="EMBL" id="CACVAP010000091">
    <property type="protein sequence ID" value="CAA6819022.1"/>
    <property type="molecule type" value="Genomic_DNA"/>
</dbReference>
<accession>A0A6S6TDS8</accession>